<dbReference type="Ensembl" id="ENSCLAT00000010258.1">
    <property type="protein sequence ID" value="ENSCLAP00000010128.1"/>
    <property type="gene ID" value="ENSCLAG00000007012.1"/>
</dbReference>
<dbReference type="InterPro" id="IPR036543">
    <property type="entry name" value="Guanylate-bd_C_sf"/>
</dbReference>
<evidence type="ECO:0000256" key="1">
    <source>
        <dbReference type="ARBA" id="ARBA00022588"/>
    </source>
</evidence>
<dbReference type="PANTHER" id="PTHR10751">
    <property type="entry name" value="GUANYLATE BINDING PROTEIN"/>
    <property type="match status" value="1"/>
</dbReference>
<proteinExistence type="inferred from homology"/>
<dbReference type="AlphaFoldDB" id="A0A8C2YMS6"/>
<feature type="coiled-coil region" evidence="7">
    <location>
        <begin position="481"/>
        <end position="588"/>
    </location>
</feature>
<dbReference type="OrthoDB" id="2135133at2759"/>
<dbReference type="Pfam" id="PF02263">
    <property type="entry name" value="GBP"/>
    <property type="match status" value="1"/>
</dbReference>
<feature type="domain" description="GB1/RHD3-type G" evidence="8">
    <location>
        <begin position="35"/>
        <end position="277"/>
    </location>
</feature>
<dbReference type="Gene3D" id="3.40.50.300">
    <property type="entry name" value="P-loop containing nucleotide triphosphate hydrolases"/>
    <property type="match status" value="1"/>
</dbReference>
<keyword evidence="10" id="KW-1185">Reference proteome</keyword>
<dbReference type="InterPro" id="IPR037684">
    <property type="entry name" value="GBP_C"/>
</dbReference>
<protein>
    <submittedName>
        <fullName evidence="9">Guanylate-binding protein 6</fullName>
    </submittedName>
</protein>
<evidence type="ECO:0000259" key="8">
    <source>
        <dbReference type="PROSITE" id="PS51715"/>
    </source>
</evidence>
<dbReference type="OMA" id="KCEEMNE"/>
<dbReference type="GO" id="GO:0031347">
    <property type="term" value="P:regulation of defense response"/>
    <property type="evidence" value="ECO:0007669"/>
    <property type="project" value="UniProtKB-ARBA"/>
</dbReference>
<evidence type="ECO:0000313" key="10">
    <source>
        <dbReference type="Proteomes" id="UP000694398"/>
    </source>
</evidence>
<evidence type="ECO:0000256" key="3">
    <source>
        <dbReference type="ARBA" id="ARBA00022801"/>
    </source>
</evidence>
<keyword evidence="1" id="KW-0399">Innate immunity</keyword>
<dbReference type="SUPFAM" id="SSF52540">
    <property type="entry name" value="P-loop containing nucleoside triphosphate hydrolases"/>
    <property type="match status" value="1"/>
</dbReference>
<dbReference type="GO" id="GO:0005525">
    <property type="term" value="F:GTP binding"/>
    <property type="evidence" value="ECO:0007669"/>
    <property type="project" value="UniProtKB-KW"/>
</dbReference>
<dbReference type="RefSeq" id="XP_005385160.1">
    <property type="nucleotide sequence ID" value="XM_005385103.1"/>
</dbReference>
<dbReference type="InterPro" id="IPR003191">
    <property type="entry name" value="Guanylate-bd/ATL_C"/>
</dbReference>
<dbReference type="InterPro" id="IPR030386">
    <property type="entry name" value="G_GB1_RHD3_dom"/>
</dbReference>
<dbReference type="Pfam" id="PF02841">
    <property type="entry name" value="GBP_C"/>
    <property type="match status" value="1"/>
</dbReference>
<dbReference type="GeneID" id="102012976"/>
<comment type="similarity">
    <text evidence="6">Belongs to the TRAFAC class dynamin-like GTPase superfamily. GB1/RHD3 GTPase family.</text>
</comment>
<accession>A0A8C2YMS6</accession>
<gene>
    <name evidence="9" type="primary">LOC102012976</name>
</gene>
<reference evidence="9" key="1">
    <citation type="submission" date="2025-05" db="UniProtKB">
        <authorList>
            <consortium name="Ensembl"/>
        </authorList>
    </citation>
    <scope>IDENTIFICATION</scope>
</reference>
<dbReference type="Gene3D" id="1.20.1000.10">
    <property type="entry name" value="Guanylate-binding protein, C-terminal domain"/>
    <property type="match status" value="1"/>
</dbReference>
<dbReference type="PROSITE" id="PS51715">
    <property type="entry name" value="G_GB1_RHD3"/>
    <property type="match status" value="1"/>
</dbReference>
<dbReference type="SUPFAM" id="SSF48340">
    <property type="entry name" value="Interferon-induced guanylate-binding protein 1 (GBP1), C-terminal domain"/>
    <property type="match status" value="1"/>
</dbReference>
<sequence>MASELKMVAPICLVENIREEMKVNREAIEILEKISQPVVVVAIVGLYRTGKSYLMNRLAGQNHGFPLRSTVQSKTKGIWMWCLPHPIKPDLTLVLLDTEGLGDMEKGDPRNDSWIFALALLLSSTFVYNSVGTINCQALEQLHYVTELTELIKAKSSSNSDGVQDSTEFVSFFPDFIWAVRDFTLQLKLGDHFITADQYLDNALKLIPGENPSVQASNHARESIRNFFPSRKCFVFDRPANDKNLLINIENVPEGQLNPKFLEQTKSFCSYVFTCEKSKTLREGIVVTGNRLGALVETYVKAINSGEGPCLENAMSTLAQRENAAAVQKAAGHYSEQMARQVQLPTDTLQVLLDVHTACEKEAISVFMERSFRDEDGKFQKQLVKIIENKKEDFLLKNEEESDQYCQKELNFLSKDLMENISAGSFSVPGGHQLYMDMRKKFEEDYCQVPRKGVKAEEVLQRFMQSQVAIEESILQSDKALTDQERAMAVEKALKEAAEKEQEILKVKLLEEQQMKAALERTLKENMEQLEKKLLLERENLLREQKMMLEQLMKIKMDLLKEGFKKKSEAMNKELKHLKKRVKTTESDNDPFITRALGNVGDGTTAVLSAPGKVIGKVFKLLGSLFK</sequence>
<evidence type="ECO:0000256" key="5">
    <source>
        <dbReference type="ARBA" id="ARBA00023134"/>
    </source>
</evidence>
<keyword evidence="4" id="KW-0391">Immunity</keyword>
<dbReference type="CDD" id="cd01851">
    <property type="entry name" value="GBP"/>
    <property type="match status" value="1"/>
</dbReference>
<dbReference type="Proteomes" id="UP000694398">
    <property type="component" value="Unassembled WGS sequence"/>
</dbReference>
<dbReference type="GO" id="GO:0003924">
    <property type="term" value="F:GTPase activity"/>
    <property type="evidence" value="ECO:0007669"/>
    <property type="project" value="InterPro"/>
</dbReference>
<dbReference type="Ensembl" id="ENSCLAT00000010259.1">
    <property type="protein sequence ID" value="ENSCLAP00000010129.1"/>
    <property type="gene ID" value="ENSCLAG00000007012.1"/>
</dbReference>
<evidence type="ECO:0000256" key="2">
    <source>
        <dbReference type="ARBA" id="ARBA00022741"/>
    </source>
</evidence>
<dbReference type="FunFam" id="1.20.1000.10:FF:000001">
    <property type="entry name" value="Guanylate binding protein 1"/>
    <property type="match status" value="1"/>
</dbReference>
<keyword evidence="7" id="KW-0175">Coiled coil</keyword>
<keyword evidence="3" id="KW-0378">Hydrolase</keyword>
<keyword evidence="2" id="KW-0547">Nucleotide-binding</keyword>
<name>A0A8C2YMS6_CHILA</name>
<dbReference type="GO" id="GO:0071346">
    <property type="term" value="P:cellular response to type II interferon"/>
    <property type="evidence" value="ECO:0007669"/>
    <property type="project" value="UniProtKB-ARBA"/>
</dbReference>
<dbReference type="GeneTree" id="ENSGT00940000154265"/>
<organism evidence="9 10">
    <name type="scientific">Chinchilla lanigera</name>
    <name type="common">Long-tailed chinchilla</name>
    <name type="synonym">Chinchilla villidera</name>
    <dbReference type="NCBI Taxonomy" id="34839"/>
    <lineage>
        <taxon>Eukaryota</taxon>
        <taxon>Metazoa</taxon>
        <taxon>Chordata</taxon>
        <taxon>Craniata</taxon>
        <taxon>Vertebrata</taxon>
        <taxon>Euteleostomi</taxon>
        <taxon>Mammalia</taxon>
        <taxon>Eutheria</taxon>
        <taxon>Euarchontoglires</taxon>
        <taxon>Glires</taxon>
        <taxon>Rodentia</taxon>
        <taxon>Hystricomorpha</taxon>
        <taxon>Chinchillidae</taxon>
        <taxon>Chinchilla</taxon>
    </lineage>
</organism>
<evidence type="ECO:0000256" key="7">
    <source>
        <dbReference type="SAM" id="Coils"/>
    </source>
</evidence>
<dbReference type="FunFam" id="3.40.50.300:FF:000422">
    <property type="entry name" value="Guanylate-binding protein 1"/>
    <property type="match status" value="1"/>
</dbReference>
<dbReference type="InterPro" id="IPR027417">
    <property type="entry name" value="P-loop_NTPase"/>
</dbReference>
<dbReference type="InterPro" id="IPR015894">
    <property type="entry name" value="Guanylate-bd_N"/>
</dbReference>
<evidence type="ECO:0000256" key="4">
    <source>
        <dbReference type="ARBA" id="ARBA00022859"/>
    </source>
</evidence>
<evidence type="ECO:0000256" key="6">
    <source>
        <dbReference type="PROSITE-ProRule" id="PRU01052"/>
    </source>
</evidence>
<keyword evidence="5" id="KW-0342">GTP-binding</keyword>
<evidence type="ECO:0000313" key="9">
    <source>
        <dbReference type="Ensembl" id="ENSCLAP00000010128.1"/>
    </source>
</evidence>
<dbReference type="CDD" id="cd16269">
    <property type="entry name" value="GBP_C"/>
    <property type="match status" value="1"/>
</dbReference>